<dbReference type="SMART" id="SM00034">
    <property type="entry name" value="CLECT"/>
    <property type="match status" value="1"/>
</dbReference>
<evidence type="ECO:0000313" key="2">
    <source>
        <dbReference type="Ensembl" id="ENSSRHP00000027594.1"/>
    </source>
</evidence>
<dbReference type="Gene3D" id="3.10.100.10">
    <property type="entry name" value="Mannose-Binding Protein A, subunit A"/>
    <property type="match status" value="1"/>
</dbReference>
<dbReference type="PROSITE" id="PS50041">
    <property type="entry name" value="C_TYPE_LECTIN_2"/>
    <property type="match status" value="1"/>
</dbReference>
<dbReference type="Proteomes" id="UP000472270">
    <property type="component" value="Unassembled WGS sequence"/>
</dbReference>
<dbReference type="AlphaFoldDB" id="A0A673HNC3"/>
<dbReference type="PANTHER" id="PTHR45784">
    <property type="entry name" value="C-TYPE LECTIN DOMAIN FAMILY 20 MEMBER A-RELATED"/>
    <property type="match status" value="1"/>
</dbReference>
<dbReference type="InterPro" id="IPR001304">
    <property type="entry name" value="C-type_lectin-like"/>
</dbReference>
<dbReference type="InterPro" id="IPR016187">
    <property type="entry name" value="CTDL_fold"/>
</dbReference>
<feature type="domain" description="C-type lectin" evidence="1">
    <location>
        <begin position="29"/>
        <end position="139"/>
    </location>
</feature>
<accession>A0A673HNC3</accession>
<name>A0A673HNC3_9TELE</name>
<sequence length="155" mass="18082">NTSIRGLVQLNTIDFPAAAILSKASCDPYRFVLMKKPKTWAEAQSYCRETYMDLTMVQSDEDRANLKEAADAVNFTSVTWIGFYSDPWRWLFQDMAISYANWDYKEPDLPNTNESCAFVKRNGLWGDTYCTELKYLFCRTGKKLYNLFWISTRVL</sequence>
<reference evidence="2" key="1">
    <citation type="submission" date="2025-08" db="UniProtKB">
        <authorList>
            <consortium name="Ensembl"/>
        </authorList>
    </citation>
    <scope>IDENTIFICATION</scope>
</reference>
<keyword evidence="3" id="KW-1185">Reference proteome</keyword>
<protein>
    <recommendedName>
        <fullName evidence="1">C-type lectin domain-containing protein</fullName>
    </recommendedName>
</protein>
<evidence type="ECO:0000313" key="3">
    <source>
        <dbReference type="Proteomes" id="UP000472270"/>
    </source>
</evidence>
<proteinExistence type="predicted"/>
<evidence type="ECO:0000259" key="1">
    <source>
        <dbReference type="PROSITE" id="PS50041"/>
    </source>
</evidence>
<dbReference type="Ensembl" id="ENSSRHT00000028405.1">
    <property type="protein sequence ID" value="ENSSRHP00000027594.1"/>
    <property type="gene ID" value="ENSSRHG00000014376.1"/>
</dbReference>
<dbReference type="PANTHER" id="PTHR45784:SF3">
    <property type="entry name" value="C-TYPE LECTIN DOMAIN FAMILY 4 MEMBER K-LIKE-RELATED"/>
    <property type="match status" value="1"/>
</dbReference>
<organism evidence="2 3">
    <name type="scientific">Sinocyclocheilus rhinocerous</name>
    <dbReference type="NCBI Taxonomy" id="307959"/>
    <lineage>
        <taxon>Eukaryota</taxon>
        <taxon>Metazoa</taxon>
        <taxon>Chordata</taxon>
        <taxon>Craniata</taxon>
        <taxon>Vertebrata</taxon>
        <taxon>Euteleostomi</taxon>
        <taxon>Actinopterygii</taxon>
        <taxon>Neopterygii</taxon>
        <taxon>Teleostei</taxon>
        <taxon>Ostariophysi</taxon>
        <taxon>Cypriniformes</taxon>
        <taxon>Cyprinidae</taxon>
        <taxon>Cyprininae</taxon>
        <taxon>Sinocyclocheilus</taxon>
    </lineage>
</organism>
<dbReference type="Pfam" id="PF00059">
    <property type="entry name" value="Lectin_C"/>
    <property type="match status" value="1"/>
</dbReference>
<dbReference type="InterPro" id="IPR016186">
    <property type="entry name" value="C-type_lectin-like/link_sf"/>
</dbReference>
<reference evidence="2" key="2">
    <citation type="submission" date="2025-09" db="UniProtKB">
        <authorList>
            <consortium name="Ensembl"/>
        </authorList>
    </citation>
    <scope>IDENTIFICATION</scope>
</reference>
<dbReference type="SUPFAM" id="SSF56436">
    <property type="entry name" value="C-type lectin-like"/>
    <property type="match status" value="1"/>
</dbReference>